<feature type="domain" description="DUF4145" evidence="1">
    <location>
        <begin position="32"/>
        <end position="111"/>
    </location>
</feature>
<organism evidence="2 3">
    <name type="scientific">Vibrio anguillarum</name>
    <name type="common">Listonella anguillarum</name>
    <dbReference type="NCBI Taxonomy" id="55601"/>
    <lineage>
        <taxon>Bacteria</taxon>
        <taxon>Pseudomonadati</taxon>
        <taxon>Pseudomonadota</taxon>
        <taxon>Gammaproteobacteria</taxon>
        <taxon>Vibrionales</taxon>
        <taxon>Vibrionaceae</taxon>
        <taxon>Vibrio</taxon>
    </lineage>
</organism>
<comment type="caution">
    <text evidence="2">The sequence shown here is derived from an EMBL/GenBank/DDBJ whole genome shotgun (WGS) entry which is preliminary data.</text>
</comment>
<reference evidence="2" key="1">
    <citation type="journal article" date="2021" name="PeerJ">
        <title>Analysis of 44 Vibrio anguillarum genomes reveals high genetic diversity.</title>
        <authorList>
            <person name="Hansen M.J."/>
            <person name="Dalsgaard I."/>
        </authorList>
    </citation>
    <scope>NUCLEOTIDE SEQUENCE</scope>
    <source>
        <strain evidence="2">850617-1/1</strain>
    </source>
</reference>
<feature type="non-terminal residue" evidence="2">
    <location>
        <position position="122"/>
    </location>
</feature>
<accession>A0AAW4BE50</accession>
<sequence length="122" mass="13799">MADFSNFDFLKSHHDWLFKLAESAERNFVPFPNTALVNVRQLGEAIAQTIASRVGVEYGANVKQIDLLKELDCVLRLDDNVRDAFHTIRKLGNSATHAFDSCTHRDALKALMVGHALSMWFH</sequence>
<dbReference type="AlphaFoldDB" id="A0AAW4BE50"/>
<proteinExistence type="predicted"/>
<dbReference type="EMBL" id="SCLC01000195">
    <property type="protein sequence ID" value="MBF4436537.1"/>
    <property type="molecule type" value="Genomic_DNA"/>
</dbReference>
<gene>
    <name evidence="2" type="ORF">ERJ77_18975</name>
</gene>
<dbReference type="InterPro" id="IPR025285">
    <property type="entry name" value="DUF4145"/>
</dbReference>
<name>A0AAW4BE50_VIBAN</name>
<evidence type="ECO:0000259" key="1">
    <source>
        <dbReference type="Pfam" id="PF13643"/>
    </source>
</evidence>
<dbReference type="Proteomes" id="UP000786185">
    <property type="component" value="Unassembled WGS sequence"/>
</dbReference>
<evidence type="ECO:0000313" key="3">
    <source>
        <dbReference type="Proteomes" id="UP000786185"/>
    </source>
</evidence>
<protein>
    <submittedName>
        <fullName evidence="2">DUF4145 domain-containing protein</fullName>
    </submittedName>
</protein>
<evidence type="ECO:0000313" key="2">
    <source>
        <dbReference type="EMBL" id="MBF4436537.1"/>
    </source>
</evidence>
<dbReference type="Pfam" id="PF13643">
    <property type="entry name" value="DUF4145"/>
    <property type="match status" value="1"/>
</dbReference>